<feature type="non-terminal residue" evidence="1">
    <location>
        <position position="463"/>
    </location>
</feature>
<proteinExistence type="predicted"/>
<name>A0A6A4GXM4_9AGAR</name>
<evidence type="ECO:0008006" key="3">
    <source>
        <dbReference type="Google" id="ProtNLM"/>
    </source>
</evidence>
<dbReference type="Proteomes" id="UP000799118">
    <property type="component" value="Unassembled WGS sequence"/>
</dbReference>
<sequence length="463" mass="52672">MVEFTSWGSFKPYIFFSSKCGYDSHFCQLLEQTKGRNRKEEDWRRRVPFPFTGCLAHVEVFEGANGSISRITGITEHNTACSSAVLERLPPVPLHEHVYEVALEQLRNGASITSIQQKNREMIQAHSYRGMDTWDSDTANIWYIFLPTDHTALYQKAARGIGVDATELPQYNIDNWLNPESSEFKREIAEAVFHYSARAEAGDRFELCLATPEMDEAAHKFAHKSQLILDGTFGVCSSRLLLFIAMAIDEDRKGLPIALFLFSAATGAKATHASYNTDILTRLLSAWKNHLMKKFGAFEPRSCITDTDTKERGALLRVWPSIILLLCKFHLRQCWTNYRKKLLNFKGGSDFWKNHVRNALYSFEVQLIATVEHANALELIAHQRAYFTGLLEHQDVEAKHPAQAGLTHLKYIEVNWMSLSLWQSWSEWGRIAAAAAIGIPVDGIIPTTNHLESFNAILKRKYI</sequence>
<dbReference type="EMBL" id="ML769683">
    <property type="protein sequence ID" value="KAE9389767.1"/>
    <property type="molecule type" value="Genomic_DNA"/>
</dbReference>
<reference evidence="1" key="1">
    <citation type="journal article" date="2019" name="Environ. Microbiol.">
        <title>Fungal ecological strategies reflected in gene transcription - a case study of two litter decomposers.</title>
        <authorList>
            <person name="Barbi F."/>
            <person name="Kohler A."/>
            <person name="Barry K."/>
            <person name="Baskaran P."/>
            <person name="Daum C."/>
            <person name="Fauchery L."/>
            <person name="Ihrmark K."/>
            <person name="Kuo A."/>
            <person name="LaButti K."/>
            <person name="Lipzen A."/>
            <person name="Morin E."/>
            <person name="Grigoriev I.V."/>
            <person name="Henrissat B."/>
            <person name="Lindahl B."/>
            <person name="Martin F."/>
        </authorList>
    </citation>
    <scope>NUCLEOTIDE SEQUENCE</scope>
    <source>
        <strain evidence="1">JB14</strain>
    </source>
</reference>
<gene>
    <name evidence="1" type="ORF">BT96DRAFT_834462</name>
</gene>
<keyword evidence="2" id="KW-1185">Reference proteome</keyword>
<evidence type="ECO:0000313" key="2">
    <source>
        <dbReference type="Proteomes" id="UP000799118"/>
    </source>
</evidence>
<dbReference type="OrthoDB" id="2422225at2759"/>
<accession>A0A6A4GXM4</accession>
<evidence type="ECO:0000313" key="1">
    <source>
        <dbReference type="EMBL" id="KAE9389767.1"/>
    </source>
</evidence>
<protein>
    <recommendedName>
        <fullName evidence="3">MULE transposase domain-containing protein</fullName>
    </recommendedName>
</protein>
<dbReference type="AlphaFoldDB" id="A0A6A4GXM4"/>
<organism evidence="1 2">
    <name type="scientific">Gymnopus androsaceus JB14</name>
    <dbReference type="NCBI Taxonomy" id="1447944"/>
    <lineage>
        <taxon>Eukaryota</taxon>
        <taxon>Fungi</taxon>
        <taxon>Dikarya</taxon>
        <taxon>Basidiomycota</taxon>
        <taxon>Agaricomycotina</taxon>
        <taxon>Agaricomycetes</taxon>
        <taxon>Agaricomycetidae</taxon>
        <taxon>Agaricales</taxon>
        <taxon>Marasmiineae</taxon>
        <taxon>Omphalotaceae</taxon>
        <taxon>Gymnopus</taxon>
    </lineage>
</organism>